<proteinExistence type="predicted"/>
<dbReference type="Gene3D" id="3.40.50.300">
    <property type="entry name" value="P-loop containing nucleotide triphosphate hydrolases"/>
    <property type="match status" value="1"/>
</dbReference>
<organism evidence="4 5">
    <name type="scientific">Colletotrichum chrysophilum</name>
    <dbReference type="NCBI Taxonomy" id="1836956"/>
    <lineage>
        <taxon>Eukaryota</taxon>
        <taxon>Fungi</taxon>
        <taxon>Dikarya</taxon>
        <taxon>Ascomycota</taxon>
        <taxon>Pezizomycotina</taxon>
        <taxon>Sordariomycetes</taxon>
        <taxon>Hypocreomycetidae</taxon>
        <taxon>Glomerellales</taxon>
        <taxon>Glomerellaceae</taxon>
        <taxon>Colletotrichum</taxon>
        <taxon>Colletotrichum gloeosporioides species complex</taxon>
    </lineage>
</organism>
<evidence type="ECO:0000259" key="3">
    <source>
        <dbReference type="Pfam" id="PF24883"/>
    </source>
</evidence>
<dbReference type="PANTHER" id="PTHR10039">
    <property type="entry name" value="AMELOGENIN"/>
    <property type="match status" value="1"/>
</dbReference>
<dbReference type="Pfam" id="PF12796">
    <property type="entry name" value="Ank_2"/>
    <property type="match status" value="1"/>
</dbReference>
<sequence>MDRLHNLSTGYLAISDSPHLILPSFDALALVIFCLRNLSSPTSSPDFTPTAFSSVHQTRFLISTIHFISTKSGIQSREDITYGAIMSGHGNASTSVTIGDVNVAAGATAILGINQIGQGKGDTSAKLRDCTNALFITDPKVDRNELLIFKGERVKGTGEWIRQDGTYKAWLNSGDSRLLWISGGPGRGKTMLSIFLTVELQIFFRRPLTRILFYFCKHESENHNTATSILRTLLYQIFDKQSELTRHVASRMETAERTRDTLNSPGTLWQIFLDVLADPSLGPVVYLLDGLNECKDESTKWLVKSLQTIFDQSGRARFQTPNMFKVIVDSREITGLLGFPRLDLESKTHDIASDVRQVIESKIRHHPDSSRKNRAFWSKTVTAIQERCDGTFLWAGLVLNEILEKNTELEIEQVLLDVPEGLDAIYARILRSIPAKWRKQVARLLHWVTLAFMPLCISQLEDAWNTGRRKDDIKQYNLRDLVEMSRSLLKIDGSEERLLLVHSSVGDYLLRPTTDTDPVLEEFRMEAKTIHFEMAKTCLSSINGIDLKRKQADLREEIQHCKVLHPVGWKIVRCERNFRNWISYAVYCWDGHARSCGQAAKELLDSTTPFFHNKTGLRDMFWDFFKHPLSKSRDGNVTCGVHTNPSLLHVLSALGIPVLVCELLSRESTRNGDYINLMTDQGHTALYYAVYYAKFKDQEDTVQALLDNGACVTRGYRLEGSALHAAFMMQNYRLAKLLLDHVCNDACMSSVPGQQRAPESLSQDLLYHAFCARDVRLVELLYDNGMGTRFPTSNMIMGAIVNASLPVFQYLLKQTFDVDAKNEVTGETYVMCAASTARRDDDAVHILKALLERGAKVNEPWFLGMTPLHMAVVFNNGAVIPTLLAHGADVNAVVHGAWEVRNMDTIRGQFTNAERFITAVLADGVRPVDSALADNTWGVAETILDASIGAKETLHRYRTTLYWLHCRMERRPVDGDDTGSPMRFCEKFLRRGPKANDRLWRSTLLDNFCEPLFSFQLDYIQLLMRYGAHCRLPENTERLQKVLERRFQNGMSAEEWDKETRRKLKELLNNQTA</sequence>
<dbReference type="SUPFAM" id="SSF52540">
    <property type="entry name" value="P-loop containing nucleoside triphosphate hydrolases"/>
    <property type="match status" value="1"/>
</dbReference>
<comment type="caution">
    <text evidence="4">The sequence shown here is derived from an EMBL/GenBank/DDBJ whole genome shotgun (WGS) entry which is preliminary data.</text>
</comment>
<name>A0AAD9EDE2_9PEZI</name>
<dbReference type="PROSITE" id="PS50088">
    <property type="entry name" value="ANK_REPEAT"/>
    <property type="match status" value="1"/>
</dbReference>
<keyword evidence="5" id="KW-1185">Reference proteome</keyword>
<evidence type="ECO:0000313" key="4">
    <source>
        <dbReference type="EMBL" id="KAK1847079.1"/>
    </source>
</evidence>
<evidence type="ECO:0000313" key="5">
    <source>
        <dbReference type="Proteomes" id="UP001243330"/>
    </source>
</evidence>
<dbReference type="InterPro" id="IPR002110">
    <property type="entry name" value="Ankyrin_rpt"/>
</dbReference>
<dbReference type="SUPFAM" id="SSF48403">
    <property type="entry name" value="Ankyrin repeat"/>
    <property type="match status" value="1"/>
</dbReference>
<evidence type="ECO:0000256" key="2">
    <source>
        <dbReference type="PROSITE-ProRule" id="PRU00023"/>
    </source>
</evidence>
<dbReference type="Gene3D" id="1.25.40.20">
    <property type="entry name" value="Ankyrin repeat-containing domain"/>
    <property type="match status" value="2"/>
</dbReference>
<keyword evidence="2" id="KW-0040">ANK repeat</keyword>
<dbReference type="InterPro" id="IPR027417">
    <property type="entry name" value="P-loop_NTPase"/>
</dbReference>
<feature type="repeat" description="ANK" evidence="2">
    <location>
        <begin position="863"/>
        <end position="895"/>
    </location>
</feature>
<dbReference type="EMBL" id="JAQOWY010000214">
    <property type="protein sequence ID" value="KAK1847079.1"/>
    <property type="molecule type" value="Genomic_DNA"/>
</dbReference>
<dbReference type="AlphaFoldDB" id="A0AAD9EDE2"/>
<gene>
    <name evidence="4" type="ORF">CCHR01_10302</name>
</gene>
<dbReference type="Proteomes" id="UP001243330">
    <property type="component" value="Unassembled WGS sequence"/>
</dbReference>
<dbReference type="Pfam" id="PF24883">
    <property type="entry name" value="NPHP3_N"/>
    <property type="match status" value="1"/>
</dbReference>
<protein>
    <submittedName>
        <fullName evidence="4">Ankyrin repeat protein</fullName>
    </submittedName>
</protein>
<dbReference type="Pfam" id="PF00023">
    <property type="entry name" value="Ank"/>
    <property type="match status" value="1"/>
</dbReference>
<accession>A0AAD9EDE2</accession>
<reference evidence="4" key="1">
    <citation type="submission" date="2023-01" db="EMBL/GenBank/DDBJ databases">
        <title>Colletotrichum chrysophilum M932 genome sequence.</title>
        <authorList>
            <person name="Baroncelli R."/>
        </authorList>
    </citation>
    <scope>NUCLEOTIDE SEQUENCE</scope>
    <source>
        <strain evidence="4">M932</strain>
    </source>
</reference>
<dbReference type="SMART" id="SM00248">
    <property type="entry name" value="ANK"/>
    <property type="match status" value="4"/>
</dbReference>
<dbReference type="InterPro" id="IPR056884">
    <property type="entry name" value="NPHP3-like_N"/>
</dbReference>
<dbReference type="InterPro" id="IPR036770">
    <property type="entry name" value="Ankyrin_rpt-contain_sf"/>
</dbReference>
<keyword evidence="1" id="KW-0677">Repeat</keyword>
<dbReference type="PROSITE" id="PS50297">
    <property type="entry name" value="ANK_REP_REGION"/>
    <property type="match status" value="1"/>
</dbReference>
<feature type="domain" description="Nephrocystin 3-like N-terminal" evidence="3">
    <location>
        <begin position="156"/>
        <end position="314"/>
    </location>
</feature>
<evidence type="ECO:0000256" key="1">
    <source>
        <dbReference type="ARBA" id="ARBA00022737"/>
    </source>
</evidence>